<organism evidence="10 12">
    <name type="scientific">Brochothrix thermosphacta</name>
    <name type="common">Microbacterium thermosphactum</name>
    <dbReference type="NCBI Taxonomy" id="2756"/>
    <lineage>
        <taxon>Bacteria</taxon>
        <taxon>Bacillati</taxon>
        <taxon>Bacillota</taxon>
        <taxon>Bacilli</taxon>
        <taxon>Bacillales</taxon>
        <taxon>Listeriaceae</taxon>
        <taxon>Brochothrix</taxon>
    </lineage>
</organism>
<keyword evidence="12" id="KW-1185">Reference proteome</keyword>
<evidence type="ECO:0000256" key="5">
    <source>
        <dbReference type="ARBA" id="ARBA00023154"/>
    </source>
</evidence>
<evidence type="ECO:0000313" key="12">
    <source>
        <dbReference type="Proteomes" id="UP000243591"/>
    </source>
</evidence>
<dbReference type="EMBL" id="OUNC01000023">
    <property type="protein sequence ID" value="SPP28796.1"/>
    <property type="molecule type" value="Genomic_DNA"/>
</dbReference>
<reference evidence="13" key="3">
    <citation type="submission" date="2018-04" db="EMBL/GenBank/DDBJ databases">
        <authorList>
            <person name="Illikoud N."/>
        </authorList>
    </citation>
    <scope>NUCLEOTIDE SEQUENCE [LARGE SCALE GENOMIC DNA]</scope>
</reference>
<evidence type="ECO:0000256" key="4">
    <source>
        <dbReference type="ARBA" id="ARBA00022605"/>
    </source>
</evidence>
<dbReference type="AlphaFoldDB" id="A0A1D2LWM3"/>
<evidence type="ECO:0000256" key="3">
    <source>
        <dbReference type="ARBA" id="ARBA00013080"/>
    </source>
</evidence>
<comment type="catalytic activity">
    <reaction evidence="7 8">
        <text>(2S,6S)-2,6-diaminopimelate = meso-2,6-diaminopimelate</text>
        <dbReference type="Rhea" id="RHEA:15393"/>
        <dbReference type="ChEBI" id="CHEBI:57609"/>
        <dbReference type="ChEBI" id="CHEBI:57791"/>
        <dbReference type="EC" id="5.1.1.7"/>
    </reaction>
</comment>
<dbReference type="SUPFAM" id="SSF54506">
    <property type="entry name" value="Diaminopimelate epimerase-like"/>
    <property type="match status" value="2"/>
</dbReference>
<evidence type="ECO:0000256" key="8">
    <source>
        <dbReference type="HAMAP-Rule" id="MF_00197"/>
    </source>
</evidence>
<dbReference type="InterPro" id="IPR018510">
    <property type="entry name" value="DAP_epimerase_AS"/>
</dbReference>
<gene>
    <name evidence="8 11" type="primary">dapF</name>
    <name evidence="11" type="ORF">BTBSAS_30114</name>
    <name evidence="10" type="ORF">CNY62_02135</name>
</gene>
<accession>A0A1D2LWM3</accession>
<dbReference type="PROSITE" id="PS01326">
    <property type="entry name" value="DAP_EPIMERASE"/>
    <property type="match status" value="1"/>
</dbReference>
<feature type="active site" description="Proton donor" evidence="8">
    <location>
        <position position="78"/>
    </location>
</feature>
<comment type="caution">
    <text evidence="8">Lacks conserved residue(s) required for the propagation of feature annotation.</text>
</comment>
<feature type="active site" description="Proton acceptor" evidence="8">
    <location>
        <position position="227"/>
    </location>
</feature>
<reference evidence="11" key="2">
    <citation type="submission" date="2018-04" db="EMBL/GenBank/DDBJ databases">
        <authorList>
            <person name="Go L.Y."/>
            <person name="Mitchell J.A."/>
        </authorList>
    </citation>
    <scope>NUCLEOTIDE SEQUENCE</scope>
    <source>
        <strain evidence="11">BSAS1 3</strain>
    </source>
</reference>
<dbReference type="RefSeq" id="WP_069118798.1">
    <property type="nucleotide sequence ID" value="NZ_CBCPHX010000003.1"/>
</dbReference>
<feature type="site" description="Could be important to modulate the pK values of the two catalytic cysteine residues" evidence="8">
    <location>
        <position position="168"/>
    </location>
</feature>
<feature type="binding site" evidence="8">
    <location>
        <position position="13"/>
    </location>
    <ligand>
        <name>substrate</name>
    </ligand>
</feature>
<protein>
    <recommendedName>
        <fullName evidence="3 8">Diaminopimelate epimerase</fullName>
        <shortName evidence="8">DAP epimerase</shortName>
        <ecNumber evidence="3 8">5.1.1.7</ecNumber>
    </recommendedName>
    <alternativeName>
        <fullName evidence="8">PLP-independent amino acid racemase</fullName>
    </alternativeName>
</protein>
<proteinExistence type="inferred from homology"/>
<comment type="pathway">
    <text evidence="1 8">Amino-acid biosynthesis; L-lysine biosynthesis via DAP pathway; DL-2,6-diaminopimelate from LL-2,6-diaminopimelate: step 1/1.</text>
</comment>
<dbReference type="GO" id="GO:0009089">
    <property type="term" value="P:lysine biosynthetic process via diaminopimelate"/>
    <property type="evidence" value="ECO:0007669"/>
    <property type="project" value="UniProtKB-UniRule"/>
</dbReference>
<feature type="site" description="Could be important to modulate the pK values of the two catalytic cysteine residues" evidence="8">
    <location>
        <position position="218"/>
    </location>
</feature>
<keyword evidence="4 8" id="KW-0028">Amino-acid biosynthesis</keyword>
<evidence type="ECO:0000313" key="13">
    <source>
        <dbReference type="Proteomes" id="UP000270190"/>
    </source>
</evidence>
<feature type="binding site" evidence="8">
    <location>
        <begin position="218"/>
        <end position="219"/>
    </location>
    <ligand>
        <name>substrate</name>
    </ligand>
</feature>
<dbReference type="Pfam" id="PF01678">
    <property type="entry name" value="DAP_epimerase"/>
    <property type="match status" value="2"/>
</dbReference>
<comment type="subunit">
    <text evidence="8">Homodimer.</text>
</comment>
<evidence type="ECO:0000313" key="10">
    <source>
        <dbReference type="EMBL" id="ATF25283.1"/>
    </source>
</evidence>
<feature type="binding site" evidence="8">
    <location>
        <position position="69"/>
    </location>
    <ligand>
        <name>substrate</name>
    </ligand>
</feature>
<dbReference type="Gene3D" id="3.10.310.10">
    <property type="entry name" value="Diaminopimelate Epimerase, Chain A, domain 1"/>
    <property type="match status" value="2"/>
</dbReference>
<evidence type="ECO:0000256" key="9">
    <source>
        <dbReference type="PROSITE-ProRule" id="PRU10125"/>
    </source>
</evidence>
<reference evidence="10 12" key="1">
    <citation type="submission" date="2017-09" db="EMBL/GenBank/DDBJ databases">
        <title>Complete Genome Sequences of Two Strains of the Meat Spoilage Bacterium Brochothrix thermosphacta Isolated from Ground Chicken.</title>
        <authorList>
            <person name="Paoli G.C."/>
            <person name="Wijey C."/>
            <person name="Chen C.-Y."/>
            <person name="Nguyen L."/>
            <person name="Yan X."/>
            <person name="Irwin P.L."/>
        </authorList>
    </citation>
    <scope>NUCLEOTIDE SEQUENCE [LARGE SCALE GENOMIC DNA]</scope>
    <source>
        <strain evidence="10 12">BI</strain>
    </source>
</reference>
<evidence type="ECO:0000256" key="2">
    <source>
        <dbReference type="ARBA" id="ARBA00010219"/>
    </source>
</evidence>
<dbReference type="STRING" id="2756.BFR44_01445"/>
<comment type="subcellular location">
    <subcellularLocation>
        <location evidence="8">Cytoplasm</location>
    </subcellularLocation>
</comment>
<name>A0A1D2LWM3_BROTH</name>
<dbReference type="InterPro" id="IPR001653">
    <property type="entry name" value="DAP_epimerase_DapF"/>
</dbReference>
<keyword evidence="8" id="KW-0963">Cytoplasm</keyword>
<evidence type="ECO:0000256" key="1">
    <source>
        <dbReference type="ARBA" id="ARBA00005196"/>
    </source>
</evidence>
<keyword evidence="6 8" id="KW-0413">Isomerase</keyword>
<dbReference type="OrthoDB" id="9805408at2"/>
<evidence type="ECO:0000313" key="11">
    <source>
        <dbReference type="EMBL" id="SPP28796.1"/>
    </source>
</evidence>
<dbReference type="NCBIfam" id="TIGR00652">
    <property type="entry name" value="DapF"/>
    <property type="match status" value="1"/>
</dbReference>
<evidence type="ECO:0000256" key="7">
    <source>
        <dbReference type="ARBA" id="ARBA00051712"/>
    </source>
</evidence>
<dbReference type="GO" id="GO:0005829">
    <property type="term" value="C:cytosol"/>
    <property type="evidence" value="ECO:0007669"/>
    <property type="project" value="TreeGrafter"/>
</dbReference>
<comment type="function">
    <text evidence="8">Catalyzes the stereoinversion of LL-2,6-diaminopimelate (L,L-DAP) to meso-diaminopimelate (meso-DAP), a precursor of L-lysine and an essential component of the bacterial peptidoglycan.</text>
</comment>
<dbReference type="KEGG" id="bths:CNY62_02135"/>
<dbReference type="HAMAP" id="MF_00197">
    <property type="entry name" value="DAP_epimerase"/>
    <property type="match status" value="1"/>
</dbReference>
<dbReference type="PANTHER" id="PTHR31689">
    <property type="entry name" value="DIAMINOPIMELATE EPIMERASE, CHLOROPLASTIC"/>
    <property type="match status" value="1"/>
</dbReference>
<feature type="binding site" evidence="8">
    <location>
        <begin position="228"/>
        <end position="229"/>
    </location>
    <ligand>
        <name>substrate</name>
    </ligand>
</feature>
<dbReference type="Proteomes" id="UP000243591">
    <property type="component" value="Chromosome"/>
</dbReference>
<feature type="active site" evidence="9">
    <location>
        <position position="78"/>
    </location>
</feature>
<evidence type="ECO:0000256" key="6">
    <source>
        <dbReference type="ARBA" id="ARBA00023235"/>
    </source>
</evidence>
<dbReference type="EC" id="5.1.1.7" evidence="3 8"/>
<dbReference type="PANTHER" id="PTHR31689:SF0">
    <property type="entry name" value="DIAMINOPIMELATE EPIMERASE"/>
    <property type="match status" value="1"/>
</dbReference>
<feature type="binding site" evidence="8">
    <location>
        <position position="200"/>
    </location>
    <ligand>
        <name>substrate</name>
    </ligand>
</feature>
<sequence>MIINLKKVHGSSNDFYIIDENGLETPLTEESRRQLALNLCDREHDLGGADGILYVSDSEVALAKMRVINSDGSEASMCGNGLRTVARYLAEKADKKQFKVETMKAVLNVAEDKPLAQGVPTYCVEISPVSFEKESLPLNWTASQLIDAEVPAFSETLTYSAVSVPNPHLISFVEPADFAEQEQLSTWLNSDNPYFPDGVNVSYVQAIDSDTIFVKTFERGVGFTNACGTAMSASSLMARLLNGGEMTKKVDVYNPGGRVQCQVYQTDEGYTIDLIGNATFSFDAKIVISEDFKKSTVIEQVKTDEEIAYQKMAGEAARFVAEHQHA</sequence>
<dbReference type="EMBL" id="CP023483">
    <property type="protein sequence ID" value="ATF25283.1"/>
    <property type="molecule type" value="Genomic_DNA"/>
</dbReference>
<comment type="similarity">
    <text evidence="2 8">Belongs to the diaminopimelate epimerase family.</text>
</comment>
<dbReference type="UniPathway" id="UPA00034">
    <property type="reaction ID" value="UER00025"/>
</dbReference>
<keyword evidence="5 8" id="KW-0457">Lysine biosynthesis</keyword>
<dbReference type="Proteomes" id="UP000270190">
    <property type="component" value="Unassembled WGS sequence"/>
</dbReference>
<dbReference type="GO" id="GO:0008837">
    <property type="term" value="F:diaminopimelate epimerase activity"/>
    <property type="evidence" value="ECO:0007669"/>
    <property type="project" value="UniProtKB-UniRule"/>
</dbReference>
<feature type="binding site" evidence="8">
    <location>
        <position position="166"/>
    </location>
    <ligand>
        <name>substrate</name>
    </ligand>
</feature>
<feature type="binding site" evidence="8">
    <location>
        <begin position="79"/>
        <end position="80"/>
    </location>
    <ligand>
        <name>substrate</name>
    </ligand>
</feature>